<reference evidence="6" key="1">
    <citation type="journal article" date="2018" name="PLoS ONE">
        <title>Chinook salmon (Oncorhynchus tshawytscha) genome and transcriptome.</title>
        <authorList>
            <person name="Christensen K.A."/>
            <person name="Leong J.S."/>
            <person name="Sakhrani D."/>
            <person name="Biagi C.A."/>
            <person name="Minkley D.R."/>
            <person name="Withler R.E."/>
            <person name="Rondeau E.B."/>
            <person name="Koop B.F."/>
            <person name="Devlin R.H."/>
        </authorList>
    </citation>
    <scope>NUCLEOTIDE SEQUENCE [LARGE SCALE GENOMIC DNA]</scope>
</reference>
<dbReference type="GO" id="GO:0008146">
    <property type="term" value="F:sulfotransferase activity"/>
    <property type="evidence" value="ECO:0007669"/>
    <property type="project" value="InterPro"/>
</dbReference>
<dbReference type="GeneTree" id="ENSGT00940000159084"/>
<protein>
    <recommendedName>
        <fullName evidence="3">Sulfotransferase</fullName>
        <ecNumber evidence="3">2.8.2.-</ecNumber>
    </recommendedName>
</protein>
<evidence type="ECO:0000256" key="3">
    <source>
        <dbReference type="RuleBase" id="RU361155"/>
    </source>
</evidence>
<sequence>MSKPMSAQRISKMDEAKNVKDENKLYLHEGILYSTIMSPSENLKGLKELEGRPNDILLVAYPKCGFNWMVAVLRKIMAAASGQQELSQIPPLMEFLSPDMQKVVGEMPSPRLLGTHLHPDNIPGTFIAKKTKMLVVFRNPKDTVVSYYHFMNTNPVLPNAKSWDSFFTDFMEGEVAWGSYFNHALAWEKLMDNPNILMVTYEQMKENLGQGVQQISKFFDFPLTEEQVQTIARQSTFNAMKESSKNTHGKHGNVFFRKDYKGKHCRELPSDTSLPDELNYFYAIFEANNTEPCMRAPAVPEDCVITLSAANVSKTFKQVNIYRAAGPDGLPGCVLRACVDQLASVFTDIFNLSLSKSVIPTCFKETTIVPVSKNTKVTCLNDHRPVALKSVAKKCFERLVMAHVNTIIPKTLDPLQFAYRSNRSCNLDCIPHGPFSPRQKETLCENAVH</sequence>
<dbReference type="SUPFAM" id="SSF52540">
    <property type="entry name" value="P-loop containing nucleoside triphosphate hydrolases"/>
    <property type="match status" value="1"/>
</dbReference>
<dbReference type="EC" id="2.8.2.-" evidence="3"/>
<gene>
    <name evidence="5" type="primary">LOC112266517</name>
</gene>
<keyword evidence="6" id="KW-1185">Reference proteome</keyword>
<dbReference type="AlphaFoldDB" id="A0AAZ3Q417"/>
<reference evidence="5" key="3">
    <citation type="submission" date="2025-09" db="UniProtKB">
        <authorList>
            <consortium name="Ensembl"/>
        </authorList>
    </citation>
    <scope>IDENTIFICATION</scope>
</reference>
<organism evidence="5 6">
    <name type="scientific">Oncorhynchus tshawytscha</name>
    <name type="common">Chinook salmon</name>
    <name type="synonym">Salmo tshawytscha</name>
    <dbReference type="NCBI Taxonomy" id="74940"/>
    <lineage>
        <taxon>Eukaryota</taxon>
        <taxon>Metazoa</taxon>
        <taxon>Chordata</taxon>
        <taxon>Craniata</taxon>
        <taxon>Vertebrata</taxon>
        <taxon>Euteleostomi</taxon>
        <taxon>Actinopterygii</taxon>
        <taxon>Neopterygii</taxon>
        <taxon>Teleostei</taxon>
        <taxon>Protacanthopterygii</taxon>
        <taxon>Salmoniformes</taxon>
        <taxon>Salmonidae</taxon>
        <taxon>Salmoninae</taxon>
        <taxon>Oncorhynchus</taxon>
    </lineage>
</organism>
<evidence type="ECO:0000256" key="1">
    <source>
        <dbReference type="ARBA" id="ARBA00005771"/>
    </source>
</evidence>
<dbReference type="Gene3D" id="3.40.50.300">
    <property type="entry name" value="P-loop containing nucleotide triphosphate hydrolases"/>
    <property type="match status" value="1"/>
</dbReference>
<reference evidence="5" key="2">
    <citation type="submission" date="2025-08" db="UniProtKB">
        <authorList>
            <consortium name="Ensembl"/>
        </authorList>
    </citation>
    <scope>IDENTIFICATION</scope>
</reference>
<keyword evidence="2 3" id="KW-0808">Transferase</keyword>
<evidence type="ECO:0000256" key="2">
    <source>
        <dbReference type="ARBA" id="ARBA00022679"/>
    </source>
</evidence>
<comment type="similarity">
    <text evidence="1 3">Belongs to the sulfotransferase 1 family.</text>
</comment>
<proteinExistence type="inferred from homology"/>
<evidence type="ECO:0000313" key="6">
    <source>
        <dbReference type="Proteomes" id="UP000694402"/>
    </source>
</evidence>
<dbReference type="Ensembl" id="ENSOTST00005145234.1">
    <property type="protein sequence ID" value="ENSOTSP00005122744.1"/>
    <property type="gene ID" value="ENSOTSG00005025482.2"/>
</dbReference>
<feature type="domain" description="Sulfotransferase" evidence="4">
    <location>
        <begin position="53"/>
        <end position="267"/>
    </location>
</feature>
<dbReference type="PANTHER" id="PTHR11783">
    <property type="entry name" value="SULFOTRANSFERASE SULT"/>
    <property type="match status" value="1"/>
</dbReference>
<evidence type="ECO:0000313" key="5">
    <source>
        <dbReference type="Ensembl" id="ENSOTSP00005122744.1"/>
    </source>
</evidence>
<name>A0AAZ3Q417_ONCTS</name>
<dbReference type="InterPro" id="IPR027417">
    <property type="entry name" value="P-loop_NTPase"/>
</dbReference>
<accession>A0AAZ3Q417</accession>
<dbReference type="Pfam" id="PF00685">
    <property type="entry name" value="Sulfotransfer_1"/>
    <property type="match status" value="1"/>
</dbReference>
<dbReference type="Proteomes" id="UP000694402">
    <property type="component" value="Unassembled WGS sequence"/>
</dbReference>
<evidence type="ECO:0000259" key="4">
    <source>
        <dbReference type="Pfam" id="PF00685"/>
    </source>
</evidence>
<dbReference type="InterPro" id="IPR000863">
    <property type="entry name" value="Sulfotransferase_dom"/>
</dbReference>